<proteinExistence type="predicted"/>
<protein>
    <submittedName>
        <fullName evidence="2">Uncharacterized protein</fullName>
    </submittedName>
</protein>
<dbReference type="Proteomes" id="UP000439994">
    <property type="component" value="Unassembled WGS sequence"/>
</dbReference>
<evidence type="ECO:0000313" key="3">
    <source>
        <dbReference type="Proteomes" id="UP000439994"/>
    </source>
</evidence>
<feature type="compositionally biased region" description="Gly residues" evidence="1">
    <location>
        <begin position="1"/>
        <end position="11"/>
    </location>
</feature>
<reference evidence="2 3" key="1">
    <citation type="submission" date="2019-11" db="EMBL/GenBank/DDBJ databases">
        <title>P. haliotis isolates from Z. marina roots.</title>
        <authorList>
            <person name="Cohen M."/>
            <person name="Jospin G."/>
            <person name="Eisen J.A."/>
            <person name="Coil D.A."/>
        </authorList>
    </citation>
    <scope>NUCLEOTIDE SEQUENCE [LARGE SCALE GENOMIC DNA]</scope>
    <source>
        <strain evidence="2 3">UCD-MCMsp1aY</strain>
    </source>
</reference>
<sequence length="143" mass="16097">MTEGVGYGPSAGGNLRAEQQLIQQQRQNSDDSVQRRNQQEQSVDNQQRLESVREQDAVQTENTQTEQRQRQERPNQEAVEVSSQLRAPDSQTIQQLELNAANRREQQQNSSGLGQTAVNSYNSLQVTESNQSLSEKIKVDITA</sequence>
<feature type="compositionally biased region" description="Polar residues" evidence="1">
    <location>
        <begin position="124"/>
        <end position="134"/>
    </location>
</feature>
<evidence type="ECO:0000256" key="1">
    <source>
        <dbReference type="SAM" id="MobiDB-lite"/>
    </source>
</evidence>
<comment type="caution">
    <text evidence="2">The sequence shown here is derived from an EMBL/GenBank/DDBJ whole genome shotgun (WGS) entry which is preliminary data.</text>
</comment>
<name>A0A6N8F5X5_9GAMM</name>
<feature type="compositionally biased region" description="Basic and acidic residues" evidence="1">
    <location>
        <begin position="28"/>
        <end position="38"/>
    </location>
</feature>
<evidence type="ECO:0000313" key="2">
    <source>
        <dbReference type="EMBL" id="MUH71598.1"/>
    </source>
</evidence>
<organism evidence="2 3">
    <name type="scientific">Psychrosphaera haliotis</name>
    <dbReference type="NCBI Taxonomy" id="555083"/>
    <lineage>
        <taxon>Bacteria</taxon>
        <taxon>Pseudomonadati</taxon>
        <taxon>Pseudomonadota</taxon>
        <taxon>Gammaproteobacteria</taxon>
        <taxon>Alteromonadales</taxon>
        <taxon>Pseudoalteromonadaceae</taxon>
        <taxon>Psychrosphaera</taxon>
    </lineage>
</organism>
<feature type="compositionally biased region" description="Polar residues" evidence="1">
    <location>
        <begin position="81"/>
        <end position="90"/>
    </location>
</feature>
<accession>A0A6N8F5X5</accession>
<keyword evidence="3" id="KW-1185">Reference proteome</keyword>
<dbReference type="EMBL" id="WOCD01000001">
    <property type="protein sequence ID" value="MUH71598.1"/>
    <property type="molecule type" value="Genomic_DNA"/>
</dbReference>
<dbReference type="RefSeq" id="WP_155694442.1">
    <property type="nucleotide sequence ID" value="NZ_WOCD01000001.1"/>
</dbReference>
<feature type="compositionally biased region" description="Polar residues" evidence="1">
    <location>
        <begin position="39"/>
        <end position="49"/>
    </location>
</feature>
<gene>
    <name evidence="2" type="ORF">GNP35_03230</name>
</gene>
<feature type="region of interest" description="Disordered" evidence="1">
    <location>
        <begin position="1"/>
        <end position="90"/>
    </location>
</feature>
<feature type="region of interest" description="Disordered" evidence="1">
    <location>
        <begin position="124"/>
        <end position="143"/>
    </location>
</feature>
<dbReference type="AlphaFoldDB" id="A0A6N8F5X5"/>